<dbReference type="GO" id="GO:0004252">
    <property type="term" value="F:serine-type endopeptidase activity"/>
    <property type="evidence" value="ECO:0007669"/>
    <property type="project" value="UniProtKB-UniRule"/>
</dbReference>
<dbReference type="EMBL" id="VSFG01000012">
    <property type="protein sequence ID" value="TYB40882.1"/>
    <property type="molecule type" value="Genomic_DNA"/>
</dbReference>
<feature type="signal peptide" evidence="8">
    <location>
        <begin position="1"/>
        <end position="24"/>
    </location>
</feature>
<evidence type="ECO:0000313" key="10">
    <source>
        <dbReference type="EMBL" id="TYB40882.1"/>
    </source>
</evidence>
<dbReference type="InterPro" id="IPR050131">
    <property type="entry name" value="Peptidase_S8_subtilisin-like"/>
</dbReference>
<dbReference type="Pfam" id="PF00082">
    <property type="entry name" value="Peptidase_S8"/>
    <property type="match status" value="1"/>
</dbReference>
<evidence type="ECO:0000256" key="3">
    <source>
        <dbReference type="ARBA" id="ARBA00022801"/>
    </source>
</evidence>
<keyword evidence="7" id="KW-1133">Transmembrane helix</keyword>
<gene>
    <name evidence="10" type="ORF">FXF69_38390</name>
</gene>
<keyword evidence="4 5" id="KW-0720">Serine protease</keyword>
<evidence type="ECO:0000259" key="9">
    <source>
        <dbReference type="Pfam" id="PF00082"/>
    </source>
</evidence>
<dbReference type="AlphaFoldDB" id="A0A5D0N966"/>
<feature type="compositionally biased region" description="Pro residues" evidence="6">
    <location>
        <begin position="438"/>
        <end position="451"/>
    </location>
</feature>
<protein>
    <submittedName>
        <fullName evidence="10">S8 family serine peptidase</fullName>
    </submittedName>
</protein>
<dbReference type="STRING" id="1220554.GCA_001552135_06375"/>
<dbReference type="PANTHER" id="PTHR43806:SF11">
    <property type="entry name" value="CEREVISIN-RELATED"/>
    <property type="match status" value="1"/>
</dbReference>
<sequence length="451" mass="45587">MTRWLAAIGATSALVLTTAAPAGAAPAPRSDQWWFSAWEIQQKVWPTTKGAGVTVAVVDTGVNGRIPDMQGVLVPGWDAISGSGDGQVGPSSDLDDSHGTAMAALIASQGTGTGYVGVAPEAKIMSLNSNLSVWDKAIRFAADHGAKVINISQAFAAQGGCRPEVQQAISYALQKDIVVVAGAGNSGDGANPSMEPANCAGVLAVGAVDNKKAAWNATERQPYVTVAAPGFLVNTVLANGQVTDHVAGTSQASALTSAVAALIRSKYPEMPAREVVQRLINTTKDAGPPGKDNMTGYGVIIPAAALTANVPKNAPNPVFAGYDRWLASHPEATSKAPTKTKVPKSEATKKADQADRNLYILLGIVAVVVVIGGGVLLLLVRRGKKSPPPMGPGGGASGPPPGWGGQAAPPQGGQPVPPQGGPSGWGGPPPGGQGGRPYLPPQGPGGSRPPN</sequence>
<feature type="transmembrane region" description="Helical" evidence="7">
    <location>
        <begin position="358"/>
        <end position="380"/>
    </location>
</feature>
<feature type="chain" id="PRO_5023119380" evidence="8">
    <location>
        <begin position="25"/>
        <end position="451"/>
    </location>
</feature>
<reference evidence="10 11" key="1">
    <citation type="submission" date="2019-08" db="EMBL/GenBank/DDBJ databases">
        <title>Actinomadura sp. nov. CYP1-5 isolated from mountain soil.</title>
        <authorList>
            <person name="Songsumanus A."/>
            <person name="Kuncharoen N."/>
            <person name="Kudo T."/>
            <person name="Yuki M."/>
            <person name="Igarashi Y."/>
            <person name="Tanasupawat S."/>
        </authorList>
    </citation>
    <scope>NUCLEOTIDE SEQUENCE [LARGE SCALE GENOMIC DNA]</scope>
    <source>
        <strain evidence="10 11">JCM 14158</strain>
    </source>
</reference>
<evidence type="ECO:0000256" key="2">
    <source>
        <dbReference type="ARBA" id="ARBA00022670"/>
    </source>
</evidence>
<evidence type="ECO:0000256" key="6">
    <source>
        <dbReference type="SAM" id="MobiDB-lite"/>
    </source>
</evidence>
<keyword evidence="7" id="KW-0812">Transmembrane</keyword>
<dbReference type="CDD" id="cd00306">
    <property type="entry name" value="Peptidases_S8_S53"/>
    <property type="match status" value="1"/>
</dbReference>
<comment type="caution">
    <text evidence="10">The sequence shown here is derived from an EMBL/GenBank/DDBJ whole genome shotgun (WGS) entry which is preliminary data.</text>
</comment>
<dbReference type="RefSeq" id="WP_067900004.1">
    <property type="nucleotide sequence ID" value="NZ_VSFG01000012.1"/>
</dbReference>
<dbReference type="PRINTS" id="PR00723">
    <property type="entry name" value="SUBTILISIN"/>
</dbReference>
<feature type="active site" description="Charge relay system" evidence="5">
    <location>
        <position position="98"/>
    </location>
</feature>
<comment type="similarity">
    <text evidence="1 5">Belongs to the peptidase S8 family.</text>
</comment>
<proteinExistence type="inferred from homology"/>
<dbReference type="PANTHER" id="PTHR43806">
    <property type="entry name" value="PEPTIDASE S8"/>
    <property type="match status" value="1"/>
</dbReference>
<dbReference type="InterPro" id="IPR036852">
    <property type="entry name" value="Peptidase_S8/S53_dom_sf"/>
</dbReference>
<dbReference type="GO" id="GO:0006508">
    <property type="term" value="P:proteolysis"/>
    <property type="evidence" value="ECO:0007669"/>
    <property type="project" value="UniProtKB-KW"/>
</dbReference>
<keyword evidence="11" id="KW-1185">Reference proteome</keyword>
<feature type="domain" description="Peptidase S8/S53" evidence="9">
    <location>
        <begin position="50"/>
        <end position="298"/>
    </location>
</feature>
<dbReference type="InterPro" id="IPR015500">
    <property type="entry name" value="Peptidase_S8_subtilisin-rel"/>
</dbReference>
<organism evidence="10 11">
    <name type="scientific">Actinomadura chibensis</name>
    <dbReference type="NCBI Taxonomy" id="392828"/>
    <lineage>
        <taxon>Bacteria</taxon>
        <taxon>Bacillati</taxon>
        <taxon>Actinomycetota</taxon>
        <taxon>Actinomycetes</taxon>
        <taxon>Streptosporangiales</taxon>
        <taxon>Thermomonosporaceae</taxon>
        <taxon>Actinomadura</taxon>
    </lineage>
</organism>
<name>A0A5D0N966_9ACTN</name>
<accession>A0A5D0N966</accession>
<feature type="active site" description="Charge relay system" evidence="5">
    <location>
        <position position="250"/>
    </location>
</feature>
<feature type="region of interest" description="Disordered" evidence="6">
    <location>
        <begin position="387"/>
        <end position="451"/>
    </location>
</feature>
<keyword evidence="3 5" id="KW-0378">Hydrolase</keyword>
<dbReference type="InterPro" id="IPR000209">
    <property type="entry name" value="Peptidase_S8/S53_dom"/>
</dbReference>
<dbReference type="PROSITE" id="PS51892">
    <property type="entry name" value="SUBTILASE"/>
    <property type="match status" value="1"/>
</dbReference>
<keyword evidence="8" id="KW-0732">Signal</keyword>
<keyword evidence="7" id="KW-0472">Membrane</keyword>
<evidence type="ECO:0000313" key="11">
    <source>
        <dbReference type="Proteomes" id="UP000323380"/>
    </source>
</evidence>
<dbReference type="SUPFAM" id="SSF52743">
    <property type="entry name" value="Subtilisin-like"/>
    <property type="match status" value="1"/>
</dbReference>
<evidence type="ECO:0000256" key="1">
    <source>
        <dbReference type="ARBA" id="ARBA00011073"/>
    </source>
</evidence>
<evidence type="ECO:0000256" key="8">
    <source>
        <dbReference type="SAM" id="SignalP"/>
    </source>
</evidence>
<evidence type="ECO:0000256" key="4">
    <source>
        <dbReference type="ARBA" id="ARBA00022825"/>
    </source>
</evidence>
<dbReference type="Gene3D" id="3.40.50.200">
    <property type="entry name" value="Peptidase S8/S53 domain"/>
    <property type="match status" value="1"/>
</dbReference>
<feature type="active site" description="Charge relay system" evidence="5">
    <location>
        <position position="59"/>
    </location>
</feature>
<feature type="region of interest" description="Disordered" evidence="6">
    <location>
        <begin position="330"/>
        <end position="350"/>
    </location>
</feature>
<evidence type="ECO:0000256" key="7">
    <source>
        <dbReference type="SAM" id="Phobius"/>
    </source>
</evidence>
<keyword evidence="2 5" id="KW-0645">Protease</keyword>
<dbReference type="Proteomes" id="UP000323380">
    <property type="component" value="Unassembled WGS sequence"/>
</dbReference>
<evidence type="ECO:0000256" key="5">
    <source>
        <dbReference type="PROSITE-ProRule" id="PRU01240"/>
    </source>
</evidence>